<evidence type="ECO:0000256" key="2">
    <source>
        <dbReference type="ARBA" id="ARBA00022723"/>
    </source>
</evidence>
<keyword evidence="4" id="KW-0175">Coiled coil</keyword>
<name>A0A2S7XQC9_9GAMM</name>
<evidence type="ECO:0000256" key="4">
    <source>
        <dbReference type="SAM" id="Coils"/>
    </source>
</evidence>
<feature type="domain" description="Hemerythrin-like" evidence="5">
    <location>
        <begin position="12"/>
        <end position="140"/>
    </location>
</feature>
<organism evidence="6 7">
    <name type="scientific">Chromatium okenii</name>
    <dbReference type="NCBI Taxonomy" id="61644"/>
    <lineage>
        <taxon>Bacteria</taxon>
        <taxon>Pseudomonadati</taxon>
        <taxon>Pseudomonadota</taxon>
        <taxon>Gammaproteobacteria</taxon>
        <taxon>Chromatiales</taxon>
        <taxon>Chromatiaceae</taxon>
        <taxon>Chromatium</taxon>
    </lineage>
</organism>
<dbReference type="AlphaFoldDB" id="A0A2S7XQC9"/>
<comment type="similarity">
    <text evidence="1">Belongs to the hemerythrin family.</text>
</comment>
<dbReference type="InterPro" id="IPR012827">
    <property type="entry name" value="Hemerythrin_metal-bd"/>
</dbReference>
<dbReference type="NCBIfam" id="TIGR02481">
    <property type="entry name" value="hemeryth_dom"/>
    <property type="match status" value="1"/>
</dbReference>
<dbReference type="CDD" id="cd12107">
    <property type="entry name" value="Hemerythrin"/>
    <property type="match status" value="1"/>
</dbReference>
<dbReference type="SUPFAM" id="SSF47188">
    <property type="entry name" value="Hemerythrin-like"/>
    <property type="match status" value="1"/>
</dbReference>
<evidence type="ECO:0000256" key="3">
    <source>
        <dbReference type="ARBA" id="ARBA00023004"/>
    </source>
</evidence>
<protein>
    <recommendedName>
        <fullName evidence="5">Hemerythrin-like domain-containing protein</fullName>
    </recommendedName>
</protein>
<dbReference type="EMBL" id="PPGH01000035">
    <property type="protein sequence ID" value="PQJ95947.1"/>
    <property type="molecule type" value="Genomic_DNA"/>
</dbReference>
<feature type="coiled-coil region" evidence="4">
    <location>
        <begin position="73"/>
        <end position="107"/>
    </location>
</feature>
<dbReference type="OrthoDB" id="1122424at2"/>
<keyword evidence="2" id="KW-0479">Metal-binding</keyword>
<dbReference type="Proteomes" id="UP000239936">
    <property type="component" value="Unassembled WGS sequence"/>
</dbReference>
<evidence type="ECO:0000313" key="7">
    <source>
        <dbReference type="Proteomes" id="UP000239936"/>
    </source>
</evidence>
<dbReference type="InterPro" id="IPR035938">
    <property type="entry name" value="Hemerythrin-like_sf"/>
</dbReference>
<reference evidence="6 7" key="1">
    <citation type="submission" date="2018-01" db="EMBL/GenBank/DDBJ databases">
        <title>The complete genome sequence of Chromatium okenii LaCa, a purple sulfur bacterium with a turbulent life.</title>
        <authorList>
            <person name="Luedin S.M."/>
            <person name="Liechti N."/>
            <person name="Storelli N."/>
            <person name="Danza F."/>
            <person name="Wittwer M."/>
            <person name="Pothier J.F."/>
            <person name="Tonolla M.A."/>
        </authorList>
    </citation>
    <scope>NUCLEOTIDE SEQUENCE [LARGE SCALE GENOMIC DNA]</scope>
    <source>
        <strain evidence="6 7">LaCa</strain>
    </source>
</reference>
<keyword evidence="3" id="KW-0408">Iron</keyword>
<dbReference type="Pfam" id="PF01814">
    <property type="entry name" value="Hemerythrin"/>
    <property type="match status" value="1"/>
</dbReference>
<evidence type="ECO:0000256" key="1">
    <source>
        <dbReference type="ARBA" id="ARBA00010587"/>
    </source>
</evidence>
<dbReference type="RefSeq" id="WP_105073588.1">
    <property type="nucleotide sequence ID" value="NZ_PPGH01000035.1"/>
</dbReference>
<dbReference type="InterPro" id="IPR050669">
    <property type="entry name" value="Hemerythrin"/>
</dbReference>
<keyword evidence="7" id="KW-1185">Reference proteome</keyword>
<dbReference type="PANTHER" id="PTHR37164">
    <property type="entry name" value="BACTERIOHEMERYTHRIN"/>
    <property type="match status" value="1"/>
</dbReference>
<proteinExistence type="inferred from homology"/>
<dbReference type="PANTHER" id="PTHR37164:SF1">
    <property type="entry name" value="BACTERIOHEMERYTHRIN"/>
    <property type="match status" value="1"/>
</dbReference>
<comment type="caution">
    <text evidence="6">The sequence shown here is derived from an EMBL/GenBank/DDBJ whole genome shotgun (WGS) entry which is preliminary data.</text>
</comment>
<evidence type="ECO:0000313" key="6">
    <source>
        <dbReference type="EMBL" id="PQJ95947.1"/>
    </source>
</evidence>
<evidence type="ECO:0000259" key="5">
    <source>
        <dbReference type="Pfam" id="PF01814"/>
    </source>
</evidence>
<sequence>MPILWRPQLTTGNDQIDQDHKYLFCIFNCIEMALSSPDQVKHIPLFFKQLLAYTDEHFVREEGIQLEIGYSGYLAHKMEHQRILERLQELNDKVQKIAASEQGLSAEILAEGGLDKHILALARSWIVDHVAKMDTGFLPYMKKNPSNFY</sequence>
<dbReference type="GO" id="GO:0046872">
    <property type="term" value="F:metal ion binding"/>
    <property type="evidence" value="ECO:0007669"/>
    <property type="project" value="UniProtKB-KW"/>
</dbReference>
<dbReference type="Gene3D" id="1.20.120.50">
    <property type="entry name" value="Hemerythrin-like"/>
    <property type="match status" value="1"/>
</dbReference>
<gene>
    <name evidence="6" type="ORF">CXB77_08755</name>
</gene>
<accession>A0A2S7XQC9</accession>
<dbReference type="InterPro" id="IPR012312">
    <property type="entry name" value="Hemerythrin-like"/>
</dbReference>